<proteinExistence type="predicted"/>
<sequence>MRRLPPIVRKRRRAMLLRRLLRRGRHGVRTLGPHQIPPASLSSGAAKLAATLAEAIVLGALEFHVRLLACSVCKQRCGSLSSCVFSFGAFFLRLTGVAWEFILQKKSESGVEVFTEFMDPLTM</sequence>
<dbReference type="Proteomes" id="UP000186817">
    <property type="component" value="Unassembled WGS sequence"/>
</dbReference>
<reference evidence="1 2" key="1">
    <citation type="submission" date="2016-02" db="EMBL/GenBank/DDBJ databases">
        <title>Genome analysis of coral dinoflagellate symbionts highlights evolutionary adaptations to a symbiotic lifestyle.</title>
        <authorList>
            <person name="Aranda M."/>
            <person name="Li Y."/>
            <person name="Liew Y.J."/>
            <person name="Baumgarten S."/>
            <person name="Simakov O."/>
            <person name="Wilson M."/>
            <person name="Piel J."/>
            <person name="Ashoor H."/>
            <person name="Bougouffa S."/>
            <person name="Bajic V.B."/>
            <person name="Ryu T."/>
            <person name="Ravasi T."/>
            <person name="Bayer T."/>
            <person name="Micklem G."/>
            <person name="Kim H."/>
            <person name="Bhak J."/>
            <person name="Lajeunesse T.C."/>
            <person name="Voolstra C.R."/>
        </authorList>
    </citation>
    <scope>NUCLEOTIDE SEQUENCE [LARGE SCALE GENOMIC DNA]</scope>
    <source>
        <strain evidence="1 2">CCMP2467</strain>
    </source>
</reference>
<name>A0A1Q9C6G1_SYMMI</name>
<protein>
    <submittedName>
        <fullName evidence="1">Uncharacterized protein</fullName>
    </submittedName>
</protein>
<accession>A0A1Q9C6G1</accession>
<keyword evidence="2" id="KW-1185">Reference proteome</keyword>
<dbReference type="AlphaFoldDB" id="A0A1Q9C6G1"/>
<comment type="caution">
    <text evidence="1">The sequence shown here is derived from an EMBL/GenBank/DDBJ whole genome shotgun (WGS) entry which is preliminary data.</text>
</comment>
<dbReference type="EMBL" id="LSRX01001601">
    <property type="protein sequence ID" value="OLP78513.1"/>
    <property type="molecule type" value="Genomic_DNA"/>
</dbReference>
<organism evidence="1 2">
    <name type="scientific">Symbiodinium microadriaticum</name>
    <name type="common">Dinoflagellate</name>
    <name type="synonym">Zooxanthella microadriatica</name>
    <dbReference type="NCBI Taxonomy" id="2951"/>
    <lineage>
        <taxon>Eukaryota</taxon>
        <taxon>Sar</taxon>
        <taxon>Alveolata</taxon>
        <taxon>Dinophyceae</taxon>
        <taxon>Suessiales</taxon>
        <taxon>Symbiodiniaceae</taxon>
        <taxon>Symbiodinium</taxon>
    </lineage>
</organism>
<evidence type="ECO:0000313" key="2">
    <source>
        <dbReference type="Proteomes" id="UP000186817"/>
    </source>
</evidence>
<gene>
    <name evidence="1" type="ORF">AK812_SmicGene41297</name>
</gene>
<evidence type="ECO:0000313" key="1">
    <source>
        <dbReference type="EMBL" id="OLP78513.1"/>
    </source>
</evidence>